<dbReference type="PROSITE" id="PS50294">
    <property type="entry name" value="WD_REPEATS_REGION"/>
    <property type="match status" value="5"/>
</dbReference>
<dbReference type="SUPFAM" id="SSF56112">
    <property type="entry name" value="Protein kinase-like (PK-like)"/>
    <property type="match status" value="1"/>
</dbReference>
<evidence type="ECO:0000256" key="6">
    <source>
        <dbReference type="ARBA" id="ARBA00022741"/>
    </source>
</evidence>
<feature type="repeat" description="WD" evidence="9">
    <location>
        <begin position="497"/>
        <end position="538"/>
    </location>
</feature>
<dbReference type="SMART" id="SM00320">
    <property type="entry name" value="WD40"/>
    <property type="match status" value="11"/>
</dbReference>
<evidence type="ECO:0000256" key="2">
    <source>
        <dbReference type="ARBA" id="ARBA00022527"/>
    </source>
</evidence>
<feature type="repeat" description="TPR" evidence="10">
    <location>
        <begin position="1148"/>
        <end position="1181"/>
    </location>
</feature>
<feature type="transmembrane region" description="Helical" evidence="13">
    <location>
        <begin position="383"/>
        <end position="405"/>
    </location>
</feature>
<dbReference type="PROSITE" id="PS50011">
    <property type="entry name" value="PROTEIN_KINASE_DOM"/>
    <property type="match status" value="1"/>
</dbReference>
<feature type="region of interest" description="Disordered" evidence="12">
    <location>
        <begin position="1"/>
        <end position="73"/>
    </location>
</feature>
<evidence type="ECO:0000259" key="14">
    <source>
        <dbReference type="PROSITE" id="PS50011"/>
    </source>
</evidence>
<dbReference type="InterPro" id="IPR000719">
    <property type="entry name" value="Prot_kinase_dom"/>
</dbReference>
<dbReference type="PRINTS" id="PR00320">
    <property type="entry name" value="GPROTEINBRPT"/>
</dbReference>
<dbReference type="Gene3D" id="1.10.510.10">
    <property type="entry name" value="Transferase(Phosphotransferase) domain 1"/>
    <property type="match status" value="1"/>
</dbReference>
<dbReference type="PROSITE" id="PS50082">
    <property type="entry name" value="WD_REPEATS_2"/>
    <property type="match status" value="8"/>
</dbReference>
<dbReference type="PROSITE" id="PS50005">
    <property type="entry name" value="TPR"/>
    <property type="match status" value="1"/>
</dbReference>
<dbReference type="SMART" id="SM00028">
    <property type="entry name" value="TPR"/>
    <property type="match status" value="2"/>
</dbReference>
<dbReference type="EMBL" id="CP042425">
    <property type="protein sequence ID" value="QEL16997.1"/>
    <property type="molecule type" value="Genomic_DNA"/>
</dbReference>
<dbReference type="InterPro" id="IPR020472">
    <property type="entry name" value="WD40_PAC1"/>
</dbReference>
<organism evidence="15 16">
    <name type="scientific">Limnoglobus roseus</name>
    <dbReference type="NCBI Taxonomy" id="2598579"/>
    <lineage>
        <taxon>Bacteria</taxon>
        <taxon>Pseudomonadati</taxon>
        <taxon>Planctomycetota</taxon>
        <taxon>Planctomycetia</taxon>
        <taxon>Gemmatales</taxon>
        <taxon>Gemmataceae</taxon>
        <taxon>Limnoglobus</taxon>
    </lineage>
</organism>
<dbReference type="GO" id="GO:0004674">
    <property type="term" value="F:protein serine/threonine kinase activity"/>
    <property type="evidence" value="ECO:0007669"/>
    <property type="project" value="UniProtKB-KW"/>
</dbReference>
<dbReference type="Pfam" id="PF00069">
    <property type="entry name" value="Pkinase"/>
    <property type="match status" value="1"/>
</dbReference>
<keyword evidence="4" id="KW-0808">Transferase</keyword>
<evidence type="ECO:0000313" key="15">
    <source>
        <dbReference type="EMBL" id="QEL16997.1"/>
    </source>
</evidence>
<reference evidence="16" key="1">
    <citation type="submission" date="2019-08" db="EMBL/GenBank/DDBJ databases">
        <title>Limnoglobus roseus gen. nov., sp. nov., a novel freshwater planctomycete with a giant genome from the family Gemmataceae.</title>
        <authorList>
            <person name="Kulichevskaya I.S."/>
            <person name="Naumoff D.G."/>
            <person name="Miroshnikov K."/>
            <person name="Ivanova A."/>
            <person name="Philippov D.A."/>
            <person name="Hakobyan A."/>
            <person name="Rijpstra I.C."/>
            <person name="Sinninghe Damste J.S."/>
            <person name="Liesack W."/>
            <person name="Dedysh S.N."/>
        </authorList>
    </citation>
    <scope>NUCLEOTIDE SEQUENCE [LARGE SCALE GENOMIC DNA]</scope>
    <source>
        <strain evidence="16">PX52</strain>
    </source>
</reference>
<dbReference type="CDD" id="cd14014">
    <property type="entry name" value="STKc_PknB_like"/>
    <property type="match status" value="1"/>
</dbReference>
<keyword evidence="3 9" id="KW-0853">WD repeat</keyword>
<dbReference type="PANTHER" id="PTHR44019:SF8">
    <property type="entry name" value="POC1 CENTRIOLAR PROTEIN HOMOLOG"/>
    <property type="match status" value="1"/>
</dbReference>
<dbReference type="PANTHER" id="PTHR44019">
    <property type="entry name" value="WD REPEAT-CONTAINING PROTEIN 55"/>
    <property type="match status" value="1"/>
</dbReference>
<dbReference type="InterPro" id="IPR001680">
    <property type="entry name" value="WD40_rpt"/>
</dbReference>
<feature type="compositionally biased region" description="Low complexity" evidence="12">
    <location>
        <begin position="1"/>
        <end position="19"/>
    </location>
</feature>
<feature type="region of interest" description="Disordered" evidence="12">
    <location>
        <begin position="863"/>
        <end position="884"/>
    </location>
</feature>
<dbReference type="FunFam" id="1.10.510.10:FF:000021">
    <property type="entry name" value="Serine/threonine protein kinase"/>
    <property type="match status" value="1"/>
</dbReference>
<feature type="repeat" description="WD" evidence="9">
    <location>
        <begin position="621"/>
        <end position="662"/>
    </location>
</feature>
<dbReference type="InterPro" id="IPR019775">
    <property type="entry name" value="WD40_repeat_CS"/>
</dbReference>
<evidence type="ECO:0000256" key="10">
    <source>
        <dbReference type="PROSITE-ProRule" id="PRU00339"/>
    </source>
</evidence>
<dbReference type="InterPro" id="IPR050505">
    <property type="entry name" value="WDR55/POC1"/>
</dbReference>
<feature type="repeat" description="WD" evidence="9">
    <location>
        <begin position="539"/>
        <end position="580"/>
    </location>
</feature>
<evidence type="ECO:0000256" key="9">
    <source>
        <dbReference type="PROSITE-ProRule" id="PRU00221"/>
    </source>
</evidence>
<sequence>MSSPLHGHGSPPGSPESSSDQTIGYESVPSPEAVGSPEQTIDRAPSESGLSRTPRTTLGRPSSGSRVTIPSGFGKSLLTASGNRVSPESLVGPYEILDELGKGGMGIVYKARHIHLNRIVALKMILGGVNVSEAHLDRFRIEAESVAKLNHSNIVQVYDIGEHNGAPYIALELVEGGNLTKKCEAKPQTAKFAAQTVETLARAVHVAHAAGVVHRDLKPQNVLMTLDGQPKVTDFGLAKDIAGSSGQTHAGSILGTPSYMAPEQAAGRVTDIGPPTDVYALGCILYEMLVGHPPFRGESPIATIRLVLDGEAVPPRAFQPNTPRDLDTICLKALQKPIHRRYPTAAEFAEDLRRYLDGETIKARPTGLPERVWKWVKRNPARATAFVIFHIFAAILLGLGIWSYIAITKKAEEAELAHKSAKRNLDESTRRMIRLNVANGTRLLDSFDYLGAPLWFAEALRLESQELGQEPGFDERERMHRIRLRAVFDHCPRTSHIWLHEVAMTDAAYDARGRFAVTASEDGIARVWSTQDGNPVGPPLEHGAPIRAVAITGDGSLVATAGADGYIRTWQPKDGKLLQVFNNGAAVTKALITPDNRFLVTGGAAGRVRKWELSTLNEKSLYDFTDRVTDVQFSADGSMVAACSRDGTARVFDLKNGHPVTPPIKRPVAMTAVALAPDGKRVVTSSRDGTVGVWDTTTGQAVFPPLKHTAAVNDVAVTADGKRIVTACDDATAKVWDMTTGQAVGRPVMHDGPVIMVTTSPDGRWAATAAEDNTIRVWDILSGDLITPPIRNNALAAAVRFSPNGYEVMVADQTRVTRIWNLISSGDLSGTTTVQKAAGGPTGPGRDDMQTVTSKDGQFGVTFGGGQSVRVRRSSDHEPRTPPLRSGAAITAAEFTPDGTTLVTGDLDGGVMAWSTTDGKALWDAPAKHVSKVLRVVFNPMGTAIITTSDDNTVRIWNVSDGLPVVPPVRIGGGVNAVAFGPDGKLFYTELASGKGRVWDANTGEPITPPFRARKDWLGSLIVAKWNVEEMLAGGRMLSGQRLSAGGDVIPTDAVSLRNDWAMLKDKYAIVAQTPPAAISGWRERQVATCLDADQWYAAGWHLDQLILSSPDVAEFQRKRAVVSANLGDWKRAADGAKQAILLQPANAESWYQRGVALGQLGDWRDAAAHVNKAMQLKADAKPATGLLAKVRLEAGDTEGYHKACHELLGQNRDATDPALARDIAWTCSLSPGDAADLVAVVKFANLAIKSTPTDPTTVMVQALATVRDGRVEEAIPALESLCAAKDCPPTAWAVYALALRRVGKPEESKGWQTRATQWLAEQTSGPGVPPTWDTRAELEILLRELGT</sequence>
<feature type="domain" description="Protein kinase" evidence="14">
    <location>
        <begin position="94"/>
        <end position="356"/>
    </location>
</feature>
<dbReference type="PROSITE" id="PS00108">
    <property type="entry name" value="PROTEIN_KINASE_ST"/>
    <property type="match status" value="1"/>
</dbReference>
<dbReference type="SUPFAM" id="SSF48452">
    <property type="entry name" value="TPR-like"/>
    <property type="match status" value="1"/>
</dbReference>
<feature type="repeat" description="WD" evidence="9">
    <location>
        <begin position="890"/>
        <end position="924"/>
    </location>
</feature>
<feature type="binding site" evidence="11">
    <location>
        <position position="123"/>
    </location>
    <ligand>
        <name>ATP</name>
        <dbReference type="ChEBI" id="CHEBI:30616"/>
    </ligand>
</feature>
<keyword evidence="13" id="KW-1133">Transmembrane helix</keyword>
<evidence type="ECO:0000256" key="8">
    <source>
        <dbReference type="ARBA" id="ARBA00022840"/>
    </source>
</evidence>
<evidence type="ECO:0000256" key="5">
    <source>
        <dbReference type="ARBA" id="ARBA00022737"/>
    </source>
</evidence>
<dbReference type="Proteomes" id="UP000324974">
    <property type="component" value="Chromosome"/>
</dbReference>
<dbReference type="InterPro" id="IPR019734">
    <property type="entry name" value="TPR_rpt"/>
</dbReference>
<keyword evidence="13" id="KW-0812">Transmembrane</keyword>
<accession>A0A5C1AFT8</accession>
<dbReference type="InterPro" id="IPR036322">
    <property type="entry name" value="WD40_repeat_dom_sf"/>
</dbReference>
<dbReference type="PROSITE" id="PS00678">
    <property type="entry name" value="WD_REPEATS_1"/>
    <property type="match status" value="4"/>
</dbReference>
<keyword evidence="13" id="KW-0472">Membrane</keyword>
<dbReference type="OrthoDB" id="500858at2"/>
<dbReference type="Gene3D" id="2.130.10.10">
    <property type="entry name" value="YVTN repeat-like/Quinoprotein amine dehydrogenase"/>
    <property type="match status" value="3"/>
</dbReference>
<feature type="repeat" description="WD" evidence="9">
    <location>
        <begin position="926"/>
        <end position="967"/>
    </location>
</feature>
<gene>
    <name evidence="15" type="ORF">PX52LOC_03973</name>
</gene>
<dbReference type="SUPFAM" id="SSF50978">
    <property type="entry name" value="WD40 repeat-like"/>
    <property type="match status" value="2"/>
</dbReference>
<evidence type="ECO:0000313" key="16">
    <source>
        <dbReference type="Proteomes" id="UP000324974"/>
    </source>
</evidence>
<keyword evidence="10" id="KW-0802">TPR repeat</keyword>
<keyword evidence="5" id="KW-0677">Repeat</keyword>
<keyword evidence="16" id="KW-1185">Reference proteome</keyword>
<dbReference type="InterPro" id="IPR011990">
    <property type="entry name" value="TPR-like_helical_dom_sf"/>
</dbReference>
<dbReference type="InterPro" id="IPR011009">
    <property type="entry name" value="Kinase-like_dom_sf"/>
</dbReference>
<evidence type="ECO:0000256" key="11">
    <source>
        <dbReference type="PROSITE-ProRule" id="PRU10141"/>
    </source>
</evidence>
<protein>
    <recommendedName>
        <fullName evidence="1">non-specific serine/threonine protein kinase</fullName>
        <ecNumber evidence="1">2.7.11.1</ecNumber>
    </recommendedName>
</protein>
<dbReference type="PROSITE" id="PS00107">
    <property type="entry name" value="PROTEIN_KINASE_ATP"/>
    <property type="match status" value="1"/>
</dbReference>
<keyword evidence="8 11" id="KW-0067">ATP-binding</keyword>
<keyword evidence="7 15" id="KW-0418">Kinase</keyword>
<dbReference type="SMART" id="SM00220">
    <property type="entry name" value="S_TKc"/>
    <property type="match status" value="1"/>
</dbReference>
<evidence type="ECO:0000256" key="3">
    <source>
        <dbReference type="ARBA" id="ARBA00022574"/>
    </source>
</evidence>
<feature type="repeat" description="WD" evidence="9">
    <location>
        <begin position="747"/>
        <end position="788"/>
    </location>
</feature>
<evidence type="ECO:0000256" key="13">
    <source>
        <dbReference type="SAM" id="Phobius"/>
    </source>
</evidence>
<evidence type="ECO:0000256" key="4">
    <source>
        <dbReference type="ARBA" id="ARBA00022679"/>
    </source>
</evidence>
<dbReference type="KEGG" id="lrs:PX52LOC_03973"/>
<dbReference type="InterPro" id="IPR008271">
    <property type="entry name" value="Ser/Thr_kinase_AS"/>
</dbReference>
<keyword evidence="6 11" id="KW-0547">Nucleotide-binding</keyword>
<dbReference type="Gene3D" id="1.25.40.10">
    <property type="entry name" value="Tetratricopeptide repeat domain"/>
    <property type="match status" value="1"/>
</dbReference>
<dbReference type="GO" id="GO:0005524">
    <property type="term" value="F:ATP binding"/>
    <property type="evidence" value="ECO:0007669"/>
    <property type="project" value="UniProtKB-UniRule"/>
</dbReference>
<feature type="compositionally biased region" description="Polar residues" evidence="12">
    <location>
        <begin position="48"/>
        <end position="68"/>
    </location>
</feature>
<dbReference type="Gene3D" id="3.30.200.20">
    <property type="entry name" value="Phosphorylase Kinase, domain 1"/>
    <property type="match status" value="1"/>
</dbReference>
<dbReference type="Pfam" id="PF00400">
    <property type="entry name" value="WD40"/>
    <property type="match status" value="8"/>
</dbReference>
<dbReference type="InterPro" id="IPR017441">
    <property type="entry name" value="Protein_kinase_ATP_BS"/>
</dbReference>
<name>A0A5C1AFT8_9BACT</name>
<evidence type="ECO:0000256" key="12">
    <source>
        <dbReference type="SAM" id="MobiDB-lite"/>
    </source>
</evidence>
<evidence type="ECO:0000256" key="7">
    <source>
        <dbReference type="ARBA" id="ARBA00022777"/>
    </source>
</evidence>
<dbReference type="InterPro" id="IPR015943">
    <property type="entry name" value="WD40/YVTN_repeat-like_dom_sf"/>
</dbReference>
<proteinExistence type="predicted"/>
<feature type="repeat" description="WD" evidence="9">
    <location>
        <begin position="670"/>
        <end position="704"/>
    </location>
</feature>
<feature type="repeat" description="WD" evidence="9">
    <location>
        <begin position="705"/>
        <end position="746"/>
    </location>
</feature>
<dbReference type="CDD" id="cd00200">
    <property type="entry name" value="WD40"/>
    <property type="match status" value="2"/>
</dbReference>
<keyword evidence="2 15" id="KW-0723">Serine/threonine-protein kinase</keyword>
<dbReference type="EC" id="2.7.11.1" evidence="1"/>
<evidence type="ECO:0000256" key="1">
    <source>
        <dbReference type="ARBA" id="ARBA00012513"/>
    </source>
</evidence>